<dbReference type="SUPFAM" id="SSF53448">
    <property type="entry name" value="Nucleotide-diphospho-sugar transferases"/>
    <property type="match status" value="1"/>
</dbReference>
<dbReference type="EMBL" id="LXPS01000011">
    <property type="protein sequence ID" value="OAE46859.1"/>
    <property type="molecule type" value="Genomic_DNA"/>
</dbReference>
<dbReference type="AlphaFoldDB" id="A0A176XC64"/>
<dbReference type="GO" id="GO:0016740">
    <property type="term" value="F:transferase activity"/>
    <property type="evidence" value="ECO:0007669"/>
    <property type="project" value="UniProtKB-KW"/>
</dbReference>
<protein>
    <submittedName>
        <fullName evidence="2">Glycosyl transferase family 2</fullName>
    </submittedName>
</protein>
<gene>
    <name evidence="2" type="ORF">A7J57_12320</name>
</gene>
<dbReference type="InterPro" id="IPR001173">
    <property type="entry name" value="Glyco_trans_2-like"/>
</dbReference>
<dbReference type="Gene3D" id="3.90.550.10">
    <property type="entry name" value="Spore Coat Polysaccharide Biosynthesis Protein SpsA, Chain A"/>
    <property type="match status" value="1"/>
</dbReference>
<evidence type="ECO:0000313" key="2">
    <source>
        <dbReference type="EMBL" id="OAE46859.1"/>
    </source>
</evidence>
<organism evidence="2 3">
    <name type="scientific">Agrobacterium tumefaciens</name>
    <dbReference type="NCBI Taxonomy" id="358"/>
    <lineage>
        <taxon>Bacteria</taxon>
        <taxon>Pseudomonadati</taxon>
        <taxon>Pseudomonadota</taxon>
        <taxon>Alphaproteobacteria</taxon>
        <taxon>Hyphomicrobiales</taxon>
        <taxon>Rhizobiaceae</taxon>
        <taxon>Rhizobium/Agrobacterium group</taxon>
        <taxon>Agrobacterium</taxon>
        <taxon>Agrobacterium tumefaciens complex</taxon>
    </lineage>
</organism>
<dbReference type="InterPro" id="IPR029044">
    <property type="entry name" value="Nucleotide-diphossugar_trans"/>
</dbReference>
<keyword evidence="2" id="KW-0808">Transferase</keyword>
<comment type="caution">
    <text evidence="2">The sequence shown here is derived from an EMBL/GenBank/DDBJ whole genome shotgun (WGS) entry which is preliminary data.</text>
</comment>
<name>A0A176XC64_AGRTU</name>
<feature type="domain" description="Glycosyltransferase 2-like" evidence="1">
    <location>
        <begin position="6"/>
        <end position="119"/>
    </location>
</feature>
<dbReference type="Proteomes" id="UP000077098">
    <property type="component" value="Unassembled WGS sequence"/>
</dbReference>
<accession>A0A176XC64</accession>
<dbReference type="RefSeq" id="WP_063948572.1">
    <property type="nucleotide sequence ID" value="NZ_LXPS01000011.1"/>
</dbReference>
<reference evidence="2 3" key="1">
    <citation type="submission" date="2016-05" db="EMBL/GenBank/DDBJ databases">
        <authorList>
            <person name="Lavstsen T."/>
            <person name="Jespersen J.S."/>
        </authorList>
    </citation>
    <scope>NUCLEOTIDE SEQUENCE [LARGE SCALE GENOMIC DNA]</scope>
    <source>
        <strain evidence="2 3">KCJ1736</strain>
    </source>
</reference>
<sequence length="268" mass="30227">MSDLTAVLTSHRRPDLLVATLDAFFATNDYPLHEFIVIEDSDDATVLDIPARYPDQPLRVILNGVNLGQHRSIDKAYSQVQTPYILHLEDDWTFPVEGIVARGLEVLKREPEVGLVQLRTDEDMPAAIKKISAGPGDRGYWKIPPAAHRVWHSFTFNPTLKRLADYRKLPHGYAGFASEAEISLYYKDQGVIMAWLSDTKVTHLGYGRSNYGSKTPRGIAGWMLQAQRFFSLATLKKWKRSVARRIAHAKRKRGAGAAYPVDRSQVEP</sequence>
<proteinExistence type="predicted"/>
<evidence type="ECO:0000313" key="3">
    <source>
        <dbReference type="Proteomes" id="UP000077098"/>
    </source>
</evidence>
<evidence type="ECO:0000259" key="1">
    <source>
        <dbReference type="Pfam" id="PF00535"/>
    </source>
</evidence>
<dbReference type="Pfam" id="PF00535">
    <property type="entry name" value="Glycos_transf_2"/>
    <property type="match status" value="1"/>
</dbReference>